<dbReference type="Proteomes" id="UP000239477">
    <property type="component" value="Chromosome"/>
</dbReference>
<accession>A0A2S0IGB9</accession>
<protein>
    <submittedName>
        <fullName evidence="1">Uncharacterized protein</fullName>
    </submittedName>
</protein>
<proteinExistence type="predicted"/>
<dbReference type="EMBL" id="CP023270">
    <property type="protein sequence ID" value="AVJ31079.1"/>
    <property type="molecule type" value="Genomic_DNA"/>
</dbReference>
<keyword evidence="2" id="KW-1185">Reference proteome</keyword>
<reference evidence="1 2" key="1">
    <citation type="submission" date="2017-09" db="EMBL/GenBank/DDBJ databases">
        <title>Genomic, metabolic, and phenotypic characteristics of bacterial isolates from the natural microbiome of the model nematode Caenorhabditis elegans.</title>
        <authorList>
            <person name="Zimmermann J."/>
            <person name="Obeng N."/>
            <person name="Yang W."/>
            <person name="Obeng O."/>
            <person name="Kissoyan K."/>
            <person name="Pees B."/>
            <person name="Dirksen P."/>
            <person name="Hoppner M."/>
            <person name="Franke A."/>
            <person name="Rosenstiel P."/>
            <person name="Leippe M."/>
            <person name="Dierking K."/>
            <person name="Kaleta C."/>
            <person name="Schulenburg H."/>
        </authorList>
    </citation>
    <scope>NUCLEOTIDE SEQUENCE [LARGE SCALE GENOMIC DNA]</scope>
    <source>
        <strain evidence="1 2">MYb73</strain>
    </source>
</reference>
<dbReference type="OrthoDB" id="8656432at2"/>
<dbReference type="RefSeq" id="WP_105241579.1">
    <property type="nucleotide sequence ID" value="NZ_CP023270.1"/>
</dbReference>
<name>A0A2S0IGB9_9BURK</name>
<sequence>MSDKIRVLCIQPASTSARFAFLLIALKWSLGATPRPSRLQIGPHDLAPEGSEGAFWQFALRHAISSQSILVTRGEHWDVSASVDGDEVRAFGRTFALRQCLF</sequence>
<gene>
    <name evidence="1" type="ORF">CLM73_16925</name>
</gene>
<dbReference type="AlphaFoldDB" id="A0A2S0IGB9"/>
<evidence type="ECO:0000313" key="2">
    <source>
        <dbReference type="Proteomes" id="UP000239477"/>
    </source>
</evidence>
<organism evidence="1 2">
    <name type="scientific">Achromobacter spanius</name>
    <dbReference type="NCBI Taxonomy" id="217203"/>
    <lineage>
        <taxon>Bacteria</taxon>
        <taxon>Pseudomonadati</taxon>
        <taxon>Pseudomonadota</taxon>
        <taxon>Betaproteobacteria</taxon>
        <taxon>Burkholderiales</taxon>
        <taxon>Alcaligenaceae</taxon>
        <taxon>Achromobacter</taxon>
    </lineage>
</organism>
<evidence type="ECO:0000313" key="1">
    <source>
        <dbReference type="EMBL" id="AVJ31079.1"/>
    </source>
</evidence>